<name>A0A154P7B2_DUFNO</name>
<dbReference type="EMBL" id="KQ434823">
    <property type="protein sequence ID" value="KZC07224.1"/>
    <property type="molecule type" value="Genomic_DNA"/>
</dbReference>
<keyword evidence="2" id="KW-1185">Reference proteome</keyword>
<dbReference type="PANTHER" id="PTHR14614:SF130">
    <property type="entry name" value="PROTEIN-LYSINE N-METHYLTRANSFERASE EEF2KMT"/>
    <property type="match status" value="1"/>
</dbReference>
<protein>
    <submittedName>
        <fullName evidence="1">Protein FAM86A</fullName>
    </submittedName>
</protein>
<dbReference type="PANTHER" id="PTHR14614">
    <property type="entry name" value="HEPATOCELLULAR CARCINOMA-ASSOCIATED ANTIGEN"/>
    <property type="match status" value="1"/>
</dbReference>
<proteinExistence type="predicted"/>
<organism evidence="1 2">
    <name type="scientific">Dufourea novaeangliae</name>
    <name type="common">Sweat bee</name>
    <dbReference type="NCBI Taxonomy" id="178035"/>
    <lineage>
        <taxon>Eukaryota</taxon>
        <taxon>Metazoa</taxon>
        <taxon>Ecdysozoa</taxon>
        <taxon>Arthropoda</taxon>
        <taxon>Hexapoda</taxon>
        <taxon>Insecta</taxon>
        <taxon>Pterygota</taxon>
        <taxon>Neoptera</taxon>
        <taxon>Endopterygota</taxon>
        <taxon>Hymenoptera</taxon>
        <taxon>Apocrita</taxon>
        <taxon>Aculeata</taxon>
        <taxon>Apoidea</taxon>
        <taxon>Anthophila</taxon>
        <taxon>Halictidae</taxon>
        <taxon>Rophitinae</taxon>
        <taxon>Dufourea</taxon>
    </lineage>
</organism>
<gene>
    <name evidence="1" type="ORF">WN55_07634</name>
</gene>
<evidence type="ECO:0000313" key="1">
    <source>
        <dbReference type="EMBL" id="KZC07224.1"/>
    </source>
</evidence>
<dbReference type="Proteomes" id="UP000076502">
    <property type="component" value="Unassembled WGS sequence"/>
</dbReference>
<evidence type="ECO:0000313" key="2">
    <source>
        <dbReference type="Proteomes" id="UP000076502"/>
    </source>
</evidence>
<dbReference type="InterPro" id="IPR029063">
    <property type="entry name" value="SAM-dependent_MTases_sf"/>
</dbReference>
<sequence length="267" mass="30352">MNKIEEEGSEIHDDLYIAYCNLISNPISELIHHRHFLIGDISDCISIQESTNIISDATTGLCCWQGAIELSKWCIENKSAFHDKVVLELGCGVGLTGVCIIKNCSPNQYIFTDFHKSVLEMVCENVKLNLLNMEQTVEVKQLSESNRLKFQTKYNNTDVQVVKLNWEDINKYLDEYWTVPDIIIGADILYDTYSFNALALGLKAFLSFNGRYAVIAAAIRNVDTFSKFLHFLKSHGLSYEECSTPTQTVLLQEIHIPVKIIKICRKT</sequence>
<accession>A0A154P7B2</accession>
<dbReference type="InterPro" id="IPR019410">
    <property type="entry name" value="Methyltransf_16"/>
</dbReference>
<dbReference type="Gene3D" id="3.40.50.150">
    <property type="entry name" value="Vaccinia Virus protein VP39"/>
    <property type="match status" value="1"/>
</dbReference>
<dbReference type="OrthoDB" id="194386at2759"/>
<dbReference type="STRING" id="178035.A0A154P7B2"/>
<dbReference type="GO" id="GO:0032991">
    <property type="term" value="C:protein-containing complex"/>
    <property type="evidence" value="ECO:0007669"/>
    <property type="project" value="TreeGrafter"/>
</dbReference>
<dbReference type="SUPFAM" id="SSF53335">
    <property type="entry name" value="S-adenosyl-L-methionine-dependent methyltransferases"/>
    <property type="match status" value="1"/>
</dbReference>
<reference evidence="1 2" key="1">
    <citation type="submission" date="2015-07" db="EMBL/GenBank/DDBJ databases">
        <title>The genome of Dufourea novaeangliae.</title>
        <authorList>
            <person name="Pan H."/>
            <person name="Kapheim K."/>
        </authorList>
    </citation>
    <scope>NUCLEOTIDE SEQUENCE [LARGE SCALE GENOMIC DNA]</scope>
    <source>
        <strain evidence="1">0120121106</strain>
        <tissue evidence="1">Whole body</tissue>
    </source>
</reference>
<dbReference type="Pfam" id="PF10294">
    <property type="entry name" value="Methyltransf_16"/>
    <property type="match status" value="2"/>
</dbReference>
<dbReference type="AlphaFoldDB" id="A0A154P7B2"/>